<evidence type="ECO:0000256" key="6">
    <source>
        <dbReference type="ARBA" id="ARBA00022837"/>
    </source>
</evidence>
<evidence type="ECO:0000259" key="11">
    <source>
        <dbReference type="PROSITE" id="PS50011"/>
    </source>
</evidence>
<dbReference type="InterPro" id="IPR011992">
    <property type="entry name" value="EF-hand-dom_pair"/>
</dbReference>
<keyword evidence="3" id="KW-0808">Transferase</keyword>
<dbReference type="SMART" id="SM00220">
    <property type="entry name" value="S_TKc"/>
    <property type="match status" value="1"/>
</dbReference>
<evidence type="ECO:0000313" key="13">
    <source>
        <dbReference type="EMBL" id="CAK9003517.1"/>
    </source>
</evidence>
<dbReference type="InterPro" id="IPR017441">
    <property type="entry name" value="Protein_kinase_ATP_BS"/>
</dbReference>
<comment type="caution">
    <text evidence="13">The sequence shown here is derived from an EMBL/GenBank/DDBJ whole genome shotgun (WGS) entry which is preliminary data.</text>
</comment>
<dbReference type="PANTHER" id="PTHR24349">
    <property type="entry name" value="SERINE/THREONINE-PROTEIN KINASE"/>
    <property type="match status" value="1"/>
</dbReference>
<dbReference type="PROSITE" id="PS00107">
    <property type="entry name" value="PROTEIN_KINASE_ATP"/>
    <property type="match status" value="1"/>
</dbReference>
<evidence type="ECO:0000256" key="10">
    <source>
        <dbReference type="SAM" id="MobiDB-lite"/>
    </source>
</evidence>
<dbReference type="InterPro" id="IPR000719">
    <property type="entry name" value="Prot_kinase_dom"/>
</dbReference>
<dbReference type="Gene3D" id="1.10.510.10">
    <property type="entry name" value="Transferase(Phosphotransferase) domain 1"/>
    <property type="match status" value="1"/>
</dbReference>
<accession>A0ABP0INB0</accession>
<keyword evidence="2" id="KW-0723">Serine/threonine-protein kinase</keyword>
<comment type="cofactor">
    <cofactor evidence="1">
        <name>Mg(2+)</name>
        <dbReference type="ChEBI" id="CHEBI:18420"/>
    </cofactor>
</comment>
<evidence type="ECO:0000256" key="9">
    <source>
        <dbReference type="PROSITE-ProRule" id="PRU10141"/>
    </source>
</evidence>
<sequence length="516" mass="58160">MCDDCCDGWTLLWRRRPRAITVQDCPDILVNTPGHKVQEAFRVRKRTLGKGGFSTVKLLTNRKTGAACVMKEIRKSSVSNLKLLQEEVKLQASMDHPHIARLFETFEDEQFIKIVMEHCEGGNVLHLIKGAGALPQSHAAHLFRQLICALIYMHQHCHVVHRDIKPENLVLKEKDMSVDQATVKLIDFGFAREFSQNNQLKTICGTPIYVAPEVFSGSYTEKCDIWSSGVTLYYMVCGRPPFQGDRVQVILREARKGLQGLLASSLSSSEDREVEGLEPETSHALIELVEEMCELLEARRPSAQQVLESQWLRLCAKSISHAASCASDEIAANLQNFSEMNPLKKAALNTIVHVIDDSDIQHLRETFECLDTRGEGTIPLDTLHTTISKSTHRQDADSICRTLAGEFKEMDYSNWLSANVQPSQYLKEQYCWEAFRILDKDSSGKISVPELCQVLAKHGLPHLDETHCEHLLAEFDKNGDGEIDFEEFLDLLKATPDKDTSPDISPVQSFRVRSAQ</sequence>
<dbReference type="GO" id="GO:0016301">
    <property type="term" value="F:kinase activity"/>
    <property type="evidence" value="ECO:0007669"/>
    <property type="project" value="UniProtKB-KW"/>
</dbReference>
<gene>
    <name evidence="13" type="ORF">SCF082_LOCUS7770</name>
</gene>
<evidence type="ECO:0000256" key="2">
    <source>
        <dbReference type="ARBA" id="ARBA00022527"/>
    </source>
</evidence>
<evidence type="ECO:0000256" key="8">
    <source>
        <dbReference type="ARBA" id="ARBA00024334"/>
    </source>
</evidence>
<evidence type="ECO:0000256" key="7">
    <source>
        <dbReference type="ARBA" id="ARBA00022840"/>
    </source>
</evidence>
<keyword evidence="5 13" id="KW-0418">Kinase</keyword>
<evidence type="ECO:0000256" key="3">
    <source>
        <dbReference type="ARBA" id="ARBA00022679"/>
    </source>
</evidence>
<dbReference type="CDD" id="cd00051">
    <property type="entry name" value="EFh"/>
    <property type="match status" value="1"/>
</dbReference>
<evidence type="ECO:0000256" key="5">
    <source>
        <dbReference type="ARBA" id="ARBA00022777"/>
    </source>
</evidence>
<reference evidence="13 14" key="1">
    <citation type="submission" date="2024-02" db="EMBL/GenBank/DDBJ databases">
        <authorList>
            <person name="Chen Y."/>
            <person name="Shah S."/>
            <person name="Dougan E. K."/>
            <person name="Thang M."/>
            <person name="Chan C."/>
        </authorList>
    </citation>
    <scope>NUCLEOTIDE SEQUENCE [LARGE SCALE GENOMIC DNA]</scope>
</reference>
<comment type="similarity">
    <text evidence="8">Belongs to the protein kinase superfamily. Ser/Thr protein kinase family. CDPK subfamily.</text>
</comment>
<name>A0ABP0INB0_9DINO</name>
<evidence type="ECO:0000256" key="1">
    <source>
        <dbReference type="ARBA" id="ARBA00001946"/>
    </source>
</evidence>
<dbReference type="InterPro" id="IPR002048">
    <property type="entry name" value="EF_hand_dom"/>
</dbReference>
<evidence type="ECO:0000259" key="12">
    <source>
        <dbReference type="PROSITE" id="PS50222"/>
    </source>
</evidence>
<dbReference type="SMART" id="SM00054">
    <property type="entry name" value="EFh"/>
    <property type="match status" value="3"/>
</dbReference>
<feature type="domain" description="EF-hand" evidence="12">
    <location>
        <begin position="426"/>
        <end position="461"/>
    </location>
</feature>
<feature type="binding site" evidence="9">
    <location>
        <position position="71"/>
    </location>
    <ligand>
        <name>ATP</name>
        <dbReference type="ChEBI" id="CHEBI:30616"/>
    </ligand>
</feature>
<dbReference type="InterPro" id="IPR018247">
    <property type="entry name" value="EF_Hand_1_Ca_BS"/>
</dbReference>
<dbReference type="Gene3D" id="3.30.200.20">
    <property type="entry name" value="Phosphorylase Kinase, domain 1"/>
    <property type="match status" value="1"/>
</dbReference>
<dbReference type="InterPro" id="IPR050205">
    <property type="entry name" value="CDPK_Ser/Thr_kinases"/>
</dbReference>
<dbReference type="Proteomes" id="UP001642464">
    <property type="component" value="Unassembled WGS sequence"/>
</dbReference>
<dbReference type="PROSITE" id="PS50011">
    <property type="entry name" value="PROTEIN_KINASE_DOM"/>
    <property type="match status" value="1"/>
</dbReference>
<feature type="domain" description="EF-hand" evidence="12">
    <location>
        <begin position="463"/>
        <end position="498"/>
    </location>
</feature>
<protein>
    <submittedName>
        <fullName evidence="13">Calcium-dependent protein kinase 2 (PfCDPK2)</fullName>
    </submittedName>
</protein>
<dbReference type="SUPFAM" id="SSF47473">
    <property type="entry name" value="EF-hand"/>
    <property type="match status" value="1"/>
</dbReference>
<dbReference type="PROSITE" id="PS00108">
    <property type="entry name" value="PROTEIN_KINASE_ST"/>
    <property type="match status" value="1"/>
</dbReference>
<dbReference type="InterPro" id="IPR008271">
    <property type="entry name" value="Ser/Thr_kinase_AS"/>
</dbReference>
<evidence type="ECO:0000256" key="4">
    <source>
        <dbReference type="ARBA" id="ARBA00022741"/>
    </source>
</evidence>
<evidence type="ECO:0000313" key="14">
    <source>
        <dbReference type="Proteomes" id="UP001642464"/>
    </source>
</evidence>
<keyword evidence="4 9" id="KW-0547">Nucleotide-binding</keyword>
<dbReference type="Gene3D" id="1.10.238.10">
    <property type="entry name" value="EF-hand"/>
    <property type="match status" value="2"/>
</dbReference>
<dbReference type="Pfam" id="PF13499">
    <property type="entry name" value="EF-hand_7"/>
    <property type="match status" value="1"/>
</dbReference>
<feature type="domain" description="Protein kinase" evidence="11">
    <location>
        <begin position="42"/>
        <end position="312"/>
    </location>
</feature>
<dbReference type="PROSITE" id="PS00018">
    <property type="entry name" value="EF_HAND_1"/>
    <property type="match status" value="2"/>
</dbReference>
<dbReference type="PROSITE" id="PS50222">
    <property type="entry name" value="EF_HAND_2"/>
    <property type="match status" value="2"/>
</dbReference>
<dbReference type="InterPro" id="IPR011009">
    <property type="entry name" value="Kinase-like_dom_sf"/>
</dbReference>
<proteinExistence type="inferred from homology"/>
<dbReference type="Pfam" id="PF00069">
    <property type="entry name" value="Pkinase"/>
    <property type="match status" value="1"/>
</dbReference>
<keyword evidence="14" id="KW-1185">Reference proteome</keyword>
<dbReference type="SUPFAM" id="SSF56112">
    <property type="entry name" value="Protein kinase-like (PK-like)"/>
    <property type="match status" value="1"/>
</dbReference>
<keyword evidence="6" id="KW-0106">Calcium</keyword>
<organism evidence="13 14">
    <name type="scientific">Durusdinium trenchii</name>
    <dbReference type="NCBI Taxonomy" id="1381693"/>
    <lineage>
        <taxon>Eukaryota</taxon>
        <taxon>Sar</taxon>
        <taxon>Alveolata</taxon>
        <taxon>Dinophyceae</taxon>
        <taxon>Suessiales</taxon>
        <taxon>Symbiodiniaceae</taxon>
        <taxon>Durusdinium</taxon>
    </lineage>
</organism>
<dbReference type="EMBL" id="CAXAMM010004435">
    <property type="protein sequence ID" value="CAK9003517.1"/>
    <property type="molecule type" value="Genomic_DNA"/>
</dbReference>
<feature type="region of interest" description="Disordered" evidence="10">
    <location>
        <begin position="497"/>
        <end position="516"/>
    </location>
</feature>
<keyword evidence="7 9" id="KW-0067">ATP-binding</keyword>